<protein>
    <submittedName>
        <fullName evidence="5">AraC family transcriptional regulator</fullName>
    </submittedName>
</protein>
<comment type="caution">
    <text evidence="5">The sequence shown here is derived from an EMBL/GenBank/DDBJ whole genome shotgun (WGS) entry which is preliminary data.</text>
</comment>
<proteinExistence type="predicted"/>
<gene>
    <name evidence="5" type="ORF">EDF64_10469</name>
</gene>
<organism evidence="5 6">
    <name type="scientific">Curtobacterium flaccumfaciens</name>
    <dbReference type="NCBI Taxonomy" id="2035"/>
    <lineage>
        <taxon>Bacteria</taxon>
        <taxon>Bacillati</taxon>
        <taxon>Actinomycetota</taxon>
        <taxon>Actinomycetes</taxon>
        <taxon>Micrococcales</taxon>
        <taxon>Microbacteriaceae</taxon>
        <taxon>Curtobacterium</taxon>
    </lineage>
</organism>
<sequence>MYLPFARREDGRFPGRSVAVVESRRIGPVTVTRTRAPTASDPDEYAYVDPGDAVVWAFIASGAITVRRSSSETVNTAGTLSVDRMQRIHEFGVTPGFVAVSVRMERSALHLSGNELDDLTDGVFPLTSGVPVMIASVATSVLRSDLGDGRDAASEAAAGQALIALANGFAVDATVRQVPADAAALALRIRAKRHIDLFSTDPGLTVGAVARAMQVSPRTLQKAFEGEDAGPGRLIAESRLRRAAGMLRDPELLDHVGVEAIGRRAGFGSASSFSRAFRVRFGVGPQEYRAGRGRDGS</sequence>
<dbReference type="EMBL" id="SNVW01000004">
    <property type="protein sequence ID" value="TDN44667.1"/>
    <property type="molecule type" value="Genomic_DNA"/>
</dbReference>
<dbReference type="InterPro" id="IPR009057">
    <property type="entry name" value="Homeodomain-like_sf"/>
</dbReference>
<evidence type="ECO:0000256" key="3">
    <source>
        <dbReference type="ARBA" id="ARBA00023163"/>
    </source>
</evidence>
<dbReference type="SMART" id="SM00342">
    <property type="entry name" value="HTH_ARAC"/>
    <property type="match status" value="1"/>
</dbReference>
<dbReference type="Gene3D" id="1.10.10.60">
    <property type="entry name" value="Homeodomain-like"/>
    <property type="match status" value="1"/>
</dbReference>
<dbReference type="PROSITE" id="PS01124">
    <property type="entry name" value="HTH_ARAC_FAMILY_2"/>
    <property type="match status" value="1"/>
</dbReference>
<dbReference type="InterPro" id="IPR018060">
    <property type="entry name" value="HTH_AraC"/>
</dbReference>
<evidence type="ECO:0000313" key="5">
    <source>
        <dbReference type="EMBL" id="TDN44667.1"/>
    </source>
</evidence>
<name>A0A4R6DIY7_9MICO</name>
<dbReference type="InterPro" id="IPR020449">
    <property type="entry name" value="Tscrpt_reg_AraC-type_HTH"/>
</dbReference>
<dbReference type="PRINTS" id="PR00032">
    <property type="entry name" value="HTHARAC"/>
</dbReference>
<keyword evidence="3" id="KW-0804">Transcription</keyword>
<evidence type="ECO:0000313" key="6">
    <source>
        <dbReference type="Proteomes" id="UP000295764"/>
    </source>
</evidence>
<evidence type="ECO:0000259" key="4">
    <source>
        <dbReference type="PROSITE" id="PS01124"/>
    </source>
</evidence>
<keyword evidence="2" id="KW-0238">DNA-binding</keyword>
<feature type="domain" description="HTH araC/xylS-type" evidence="4">
    <location>
        <begin position="189"/>
        <end position="291"/>
    </location>
</feature>
<accession>A0A4R6DIY7</accession>
<dbReference type="Proteomes" id="UP000295764">
    <property type="component" value="Unassembled WGS sequence"/>
</dbReference>
<dbReference type="SUPFAM" id="SSF46689">
    <property type="entry name" value="Homeodomain-like"/>
    <property type="match status" value="1"/>
</dbReference>
<dbReference type="AlphaFoldDB" id="A0A4R6DIY7"/>
<evidence type="ECO:0000256" key="1">
    <source>
        <dbReference type="ARBA" id="ARBA00023015"/>
    </source>
</evidence>
<dbReference type="InterPro" id="IPR050204">
    <property type="entry name" value="AraC_XylS_family_regulators"/>
</dbReference>
<evidence type="ECO:0000256" key="2">
    <source>
        <dbReference type="ARBA" id="ARBA00023125"/>
    </source>
</evidence>
<dbReference type="GO" id="GO:0003700">
    <property type="term" value="F:DNA-binding transcription factor activity"/>
    <property type="evidence" value="ECO:0007669"/>
    <property type="project" value="InterPro"/>
</dbReference>
<dbReference type="PANTHER" id="PTHR46796:SF6">
    <property type="entry name" value="ARAC SUBFAMILY"/>
    <property type="match status" value="1"/>
</dbReference>
<dbReference type="Pfam" id="PF12833">
    <property type="entry name" value="HTH_18"/>
    <property type="match status" value="1"/>
</dbReference>
<keyword evidence="1" id="KW-0805">Transcription regulation</keyword>
<reference evidence="5 6" key="1">
    <citation type="submission" date="2019-03" db="EMBL/GenBank/DDBJ databases">
        <title>Genomic analyses of the natural microbiome of Caenorhabditis elegans.</title>
        <authorList>
            <person name="Samuel B."/>
        </authorList>
    </citation>
    <scope>NUCLEOTIDE SEQUENCE [LARGE SCALE GENOMIC DNA]</scope>
    <source>
        <strain evidence="5 6">JUb65</strain>
    </source>
</reference>
<dbReference type="GO" id="GO:0043565">
    <property type="term" value="F:sequence-specific DNA binding"/>
    <property type="evidence" value="ECO:0007669"/>
    <property type="project" value="InterPro"/>
</dbReference>
<dbReference type="PANTHER" id="PTHR46796">
    <property type="entry name" value="HTH-TYPE TRANSCRIPTIONAL ACTIVATOR RHAS-RELATED"/>
    <property type="match status" value="1"/>
</dbReference>